<dbReference type="FunFam" id="3.40.30.10:FF:000039">
    <property type="entry name" value="Glutathione S-transferase domain"/>
    <property type="match status" value="1"/>
</dbReference>
<comment type="caution">
    <text evidence="5">The sequence shown here is derived from an EMBL/GenBank/DDBJ whole genome shotgun (WGS) entry which is preliminary data.</text>
</comment>
<protein>
    <submittedName>
        <fullName evidence="5">Glutathione S-transferase GstB</fullName>
    </submittedName>
</protein>
<dbReference type="Gene3D" id="3.40.30.10">
    <property type="entry name" value="Glutaredoxin"/>
    <property type="match status" value="1"/>
</dbReference>
<dbReference type="SFLD" id="SFLDG00358">
    <property type="entry name" value="Main_(cytGST)"/>
    <property type="match status" value="1"/>
</dbReference>
<dbReference type="AlphaFoldDB" id="A0A7V8FY52"/>
<evidence type="ECO:0000256" key="2">
    <source>
        <dbReference type="ARBA" id="ARBA00022679"/>
    </source>
</evidence>
<feature type="domain" description="GST N-terminal" evidence="3">
    <location>
        <begin position="1"/>
        <end position="81"/>
    </location>
</feature>
<dbReference type="InterPro" id="IPR036282">
    <property type="entry name" value="Glutathione-S-Trfase_C_sf"/>
</dbReference>
<dbReference type="PANTHER" id="PTHR44051:SF19">
    <property type="entry name" value="DISULFIDE-BOND OXIDOREDUCTASE YFCG"/>
    <property type="match status" value="1"/>
</dbReference>
<dbReference type="Gene3D" id="1.20.1050.10">
    <property type="match status" value="1"/>
</dbReference>
<dbReference type="Pfam" id="PF13417">
    <property type="entry name" value="GST_N_3"/>
    <property type="match status" value="1"/>
</dbReference>
<dbReference type="PANTHER" id="PTHR44051">
    <property type="entry name" value="GLUTATHIONE S-TRANSFERASE-RELATED"/>
    <property type="match status" value="1"/>
</dbReference>
<dbReference type="SFLD" id="SFLDG01150">
    <property type="entry name" value="Main.1:_Beta-like"/>
    <property type="match status" value="1"/>
</dbReference>
<name>A0A7V8FY52_9BURK</name>
<dbReference type="CDD" id="cd03047">
    <property type="entry name" value="GST_N_2"/>
    <property type="match status" value="1"/>
</dbReference>
<comment type="similarity">
    <text evidence="1">Belongs to the GST superfamily.</text>
</comment>
<dbReference type="InterPro" id="IPR010987">
    <property type="entry name" value="Glutathione-S-Trfase_C-like"/>
</dbReference>
<keyword evidence="2 5" id="KW-0808">Transferase</keyword>
<dbReference type="InterPro" id="IPR040079">
    <property type="entry name" value="Glutathione_S-Trfase"/>
</dbReference>
<evidence type="ECO:0000256" key="1">
    <source>
        <dbReference type="ARBA" id="ARBA00007409"/>
    </source>
</evidence>
<proteinExistence type="inferred from homology"/>
<evidence type="ECO:0000313" key="6">
    <source>
        <dbReference type="Proteomes" id="UP000462435"/>
    </source>
</evidence>
<evidence type="ECO:0000259" key="4">
    <source>
        <dbReference type="PROSITE" id="PS50405"/>
    </source>
</evidence>
<dbReference type="SFLD" id="SFLDS00019">
    <property type="entry name" value="Glutathione_Transferase_(cytos"/>
    <property type="match status" value="1"/>
</dbReference>
<dbReference type="Pfam" id="PF14497">
    <property type="entry name" value="GST_C_3"/>
    <property type="match status" value="1"/>
</dbReference>
<dbReference type="SUPFAM" id="SSF47616">
    <property type="entry name" value="GST C-terminal domain-like"/>
    <property type="match status" value="1"/>
</dbReference>
<evidence type="ECO:0000313" key="5">
    <source>
        <dbReference type="EMBL" id="KAF1045474.1"/>
    </source>
</evidence>
<dbReference type="PROSITE" id="PS50404">
    <property type="entry name" value="GST_NTER"/>
    <property type="match status" value="1"/>
</dbReference>
<dbReference type="SUPFAM" id="SSF52833">
    <property type="entry name" value="Thioredoxin-like"/>
    <property type="match status" value="1"/>
</dbReference>
<organism evidence="5 6">
    <name type="scientific">Herbaspirillum frisingense</name>
    <dbReference type="NCBI Taxonomy" id="92645"/>
    <lineage>
        <taxon>Bacteria</taxon>
        <taxon>Pseudomonadati</taxon>
        <taxon>Pseudomonadota</taxon>
        <taxon>Betaproteobacteria</taxon>
        <taxon>Burkholderiales</taxon>
        <taxon>Oxalobacteraceae</taxon>
        <taxon>Herbaspirillum</taxon>
    </lineage>
</organism>
<reference evidence="6" key="1">
    <citation type="journal article" date="2020" name="MBio">
        <title>Horizontal gene transfer to a defensive symbiont with a reduced genome amongst a multipartite beetle microbiome.</title>
        <authorList>
            <person name="Waterworth S.C."/>
            <person name="Florez L.V."/>
            <person name="Rees E.R."/>
            <person name="Hertweck C."/>
            <person name="Kaltenpoth M."/>
            <person name="Kwan J.C."/>
        </authorList>
    </citation>
    <scope>NUCLEOTIDE SEQUENCE [LARGE SCALE GENOMIC DNA]</scope>
</reference>
<dbReference type="InterPro" id="IPR036249">
    <property type="entry name" value="Thioredoxin-like_sf"/>
</dbReference>
<sequence length="207" mass="23207">MLTIYGKDSSINVRKVLWACAELGLDYVREDWGVGFRSTREPSFLAMNPNAMIPVIDDDGFVLWESNSILRYLAAQHGGASLYPSAPRERARVDQWMDWQASDLNRAWSYAFMSLVRKSPLHGDARQVATSLESWTGFMRVLEQQLQGSGGYVAGSAFTLADIPVGLSLVRWFATPFERPALPAVQAYCDRLEQREGFRKFGSNGMA</sequence>
<evidence type="ECO:0000259" key="3">
    <source>
        <dbReference type="PROSITE" id="PS50404"/>
    </source>
</evidence>
<dbReference type="GO" id="GO:0016740">
    <property type="term" value="F:transferase activity"/>
    <property type="evidence" value="ECO:0007669"/>
    <property type="project" value="UniProtKB-KW"/>
</dbReference>
<dbReference type="Proteomes" id="UP000462435">
    <property type="component" value="Unassembled WGS sequence"/>
</dbReference>
<dbReference type="InterPro" id="IPR004045">
    <property type="entry name" value="Glutathione_S-Trfase_N"/>
</dbReference>
<gene>
    <name evidence="5" type="primary">gstB_1</name>
    <name evidence="5" type="ORF">GAK35_01345</name>
</gene>
<feature type="domain" description="GST C-terminal" evidence="4">
    <location>
        <begin position="86"/>
        <end position="207"/>
    </location>
</feature>
<dbReference type="EMBL" id="WNDX01000030">
    <property type="protein sequence ID" value="KAF1045474.1"/>
    <property type="molecule type" value="Genomic_DNA"/>
</dbReference>
<accession>A0A7V8FY52</accession>
<dbReference type="InterPro" id="IPR004046">
    <property type="entry name" value="GST_C"/>
</dbReference>
<dbReference type="PROSITE" id="PS50405">
    <property type="entry name" value="GST_CTER"/>
    <property type="match status" value="1"/>
</dbReference>